<dbReference type="OMA" id="RCNSYIR"/>
<dbReference type="InterPro" id="IPR048585">
    <property type="entry name" value="CXCL16_dom"/>
</dbReference>
<reference evidence="16" key="2">
    <citation type="submission" date="2025-08" db="UniProtKB">
        <authorList>
            <consortium name="Ensembl"/>
        </authorList>
    </citation>
    <scope>IDENTIFICATION</scope>
</reference>
<keyword evidence="6 14" id="KW-0812">Transmembrane</keyword>
<dbReference type="Bgee" id="ENSMODG00000037823">
    <property type="expression patterns" value="Expressed in uterine wall and 19 other cell types or tissues"/>
</dbReference>
<feature type="region of interest" description="Disordered" evidence="13">
    <location>
        <begin position="1"/>
        <end position="24"/>
    </location>
</feature>
<protein>
    <recommendedName>
        <fullName evidence="3">C-X-C motif chemokine 16</fullName>
    </recommendedName>
    <alternativeName>
        <fullName evidence="12">Transmembrane chemokine CXCL16</fullName>
    </alternativeName>
</protein>
<dbReference type="GO" id="GO:0030307">
    <property type="term" value="P:positive regulation of cell growth"/>
    <property type="evidence" value="ECO:0007669"/>
    <property type="project" value="InterPro"/>
</dbReference>
<dbReference type="GO" id="GO:0016020">
    <property type="term" value="C:membrane"/>
    <property type="evidence" value="ECO:0007669"/>
    <property type="project" value="UniProtKB-SubCell"/>
</dbReference>
<evidence type="ECO:0000256" key="12">
    <source>
        <dbReference type="ARBA" id="ARBA00032815"/>
    </source>
</evidence>
<feature type="compositionally biased region" description="Polar residues" evidence="13">
    <location>
        <begin position="1"/>
        <end position="23"/>
    </location>
</feature>
<feature type="region of interest" description="Disordered" evidence="13">
    <location>
        <begin position="144"/>
        <end position="186"/>
    </location>
</feature>
<keyword evidence="9 14" id="KW-0472">Membrane</keyword>
<organism evidence="16 17">
    <name type="scientific">Monodelphis domestica</name>
    <name type="common">Gray short-tailed opossum</name>
    <dbReference type="NCBI Taxonomy" id="13616"/>
    <lineage>
        <taxon>Eukaryota</taxon>
        <taxon>Metazoa</taxon>
        <taxon>Chordata</taxon>
        <taxon>Craniata</taxon>
        <taxon>Vertebrata</taxon>
        <taxon>Euteleostomi</taxon>
        <taxon>Mammalia</taxon>
        <taxon>Metatheria</taxon>
        <taxon>Didelphimorphia</taxon>
        <taxon>Didelphidae</taxon>
        <taxon>Monodelphis</taxon>
    </lineage>
</organism>
<evidence type="ECO:0000256" key="7">
    <source>
        <dbReference type="ARBA" id="ARBA00022729"/>
    </source>
</evidence>
<keyword evidence="4" id="KW-0145">Chemotaxis</keyword>
<reference evidence="16 17" key="1">
    <citation type="journal article" date="2007" name="Nature">
        <title>Genome of the marsupial Monodelphis domestica reveals innovation in non-coding sequences.</title>
        <authorList>
            <person name="Mikkelsen T.S."/>
            <person name="Wakefield M.J."/>
            <person name="Aken B."/>
            <person name="Amemiya C.T."/>
            <person name="Chang J.L."/>
            <person name="Duke S."/>
            <person name="Garber M."/>
            <person name="Gentles A.J."/>
            <person name="Goodstadt L."/>
            <person name="Heger A."/>
            <person name="Jurka J."/>
            <person name="Kamal M."/>
            <person name="Mauceli E."/>
            <person name="Searle S.M."/>
            <person name="Sharpe T."/>
            <person name="Baker M.L."/>
            <person name="Batzer M.A."/>
            <person name="Benos P.V."/>
            <person name="Belov K."/>
            <person name="Clamp M."/>
            <person name="Cook A."/>
            <person name="Cuff J."/>
            <person name="Das R."/>
            <person name="Davidow L."/>
            <person name="Deakin J.E."/>
            <person name="Fazzari M.J."/>
            <person name="Glass J.L."/>
            <person name="Grabherr M."/>
            <person name="Greally J.M."/>
            <person name="Gu W."/>
            <person name="Hore T.A."/>
            <person name="Huttley G.A."/>
            <person name="Kleber M."/>
            <person name="Jirtle R.L."/>
            <person name="Koina E."/>
            <person name="Lee J.T."/>
            <person name="Mahony S."/>
            <person name="Marra M.A."/>
            <person name="Miller R.D."/>
            <person name="Nicholls R.D."/>
            <person name="Oda M."/>
            <person name="Papenfuss A.T."/>
            <person name="Parra Z.E."/>
            <person name="Pollock D.D."/>
            <person name="Ray D.A."/>
            <person name="Schein J.E."/>
            <person name="Speed T.P."/>
            <person name="Thompson K."/>
            <person name="VandeBerg J.L."/>
            <person name="Wade C.M."/>
            <person name="Walker J.A."/>
            <person name="Waters P.D."/>
            <person name="Webber C."/>
            <person name="Weidman J.R."/>
            <person name="Xie X."/>
            <person name="Zody M.C."/>
            <person name="Baldwin J."/>
            <person name="Abdouelleil A."/>
            <person name="Abdulkadir J."/>
            <person name="Abebe A."/>
            <person name="Abera B."/>
            <person name="Abreu J."/>
            <person name="Acer S.C."/>
            <person name="Aftuck L."/>
            <person name="Alexander A."/>
            <person name="An P."/>
            <person name="Anderson E."/>
            <person name="Anderson S."/>
            <person name="Arachi H."/>
            <person name="Azer M."/>
            <person name="Bachantsang P."/>
            <person name="Barry A."/>
            <person name="Bayul T."/>
            <person name="Berlin A."/>
            <person name="Bessette D."/>
            <person name="Bloom T."/>
            <person name="Bloom T."/>
            <person name="Boguslavskiy L."/>
            <person name="Bonnet C."/>
            <person name="Boukhgalter B."/>
            <person name="Bourzgui I."/>
            <person name="Brown A."/>
            <person name="Cahill P."/>
            <person name="Channer S."/>
            <person name="Cheshatsang Y."/>
            <person name="Chuda L."/>
            <person name="Citroen M."/>
            <person name="Collymore A."/>
            <person name="Cooke P."/>
            <person name="Costello M."/>
            <person name="D'Aco K."/>
            <person name="Daza R."/>
            <person name="De Haan G."/>
            <person name="DeGray S."/>
            <person name="DeMaso C."/>
            <person name="Dhargay N."/>
            <person name="Dooley K."/>
            <person name="Dooley E."/>
            <person name="Doricent M."/>
            <person name="Dorje P."/>
            <person name="Dorjee K."/>
            <person name="Dupes A."/>
            <person name="Elong R."/>
            <person name="Falk J."/>
            <person name="Farina A."/>
            <person name="Faro S."/>
            <person name="Ferguson D."/>
            <person name="Fisher S."/>
            <person name="Foley C.D."/>
            <person name="Franke A."/>
            <person name="Friedrich D."/>
            <person name="Gadbois L."/>
            <person name="Gearin G."/>
            <person name="Gearin C.R."/>
            <person name="Giannoukos G."/>
            <person name="Goode T."/>
            <person name="Graham J."/>
            <person name="Grandbois E."/>
            <person name="Grewal S."/>
            <person name="Gyaltsen K."/>
            <person name="Hafez N."/>
            <person name="Hagos B."/>
            <person name="Hall J."/>
            <person name="Henson C."/>
            <person name="Hollinger A."/>
            <person name="Honan T."/>
            <person name="Huard M.D."/>
            <person name="Hughes L."/>
            <person name="Hurhula B."/>
            <person name="Husby M.E."/>
            <person name="Kamat A."/>
            <person name="Kanga B."/>
            <person name="Kashin S."/>
            <person name="Khazanovich D."/>
            <person name="Kisner P."/>
            <person name="Lance K."/>
            <person name="Lara M."/>
            <person name="Lee W."/>
            <person name="Lennon N."/>
            <person name="Letendre F."/>
            <person name="LeVine R."/>
            <person name="Lipovsky A."/>
            <person name="Liu X."/>
            <person name="Liu J."/>
            <person name="Liu S."/>
            <person name="Lokyitsang T."/>
            <person name="Lokyitsang Y."/>
            <person name="Lubonja R."/>
            <person name="Lui A."/>
            <person name="MacDonald P."/>
            <person name="Magnisalis V."/>
            <person name="Maru K."/>
            <person name="Matthews C."/>
            <person name="McCusker W."/>
            <person name="McDonough S."/>
            <person name="Mehta T."/>
            <person name="Meldrim J."/>
            <person name="Meneus L."/>
            <person name="Mihai O."/>
            <person name="Mihalev A."/>
            <person name="Mihova T."/>
            <person name="Mittelman R."/>
            <person name="Mlenga V."/>
            <person name="Montmayeur A."/>
            <person name="Mulrain L."/>
            <person name="Navidi A."/>
            <person name="Naylor J."/>
            <person name="Negash T."/>
            <person name="Nguyen T."/>
            <person name="Nguyen N."/>
            <person name="Nicol R."/>
            <person name="Norbu C."/>
            <person name="Norbu N."/>
            <person name="Novod N."/>
            <person name="O'Neill B."/>
            <person name="Osman S."/>
            <person name="Markiewicz E."/>
            <person name="Oyono O.L."/>
            <person name="Patti C."/>
            <person name="Phunkhang P."/>
            <person name="Pierre F."/>
            <person name="Priest M."/>
            <person name="Raghuraman S."/>
            <person name="Rege F."/>
            <person name="Reyes R."/>
            <person name="Rise C."/>
            <person name="Rogov P."/>
            <person name="Ross K."/>
            <person name="Ryan E."/>
            <person name="Settipalli S."/>
            <person name="Shea T."/>
            <person name="Sherpa N."/>
            <person name="Shi L."/>
            <person name="Shih D."/>
            <person name="Sparrow T."/>
            <person name="Spaulding J."/>
            <person name="Stalker J."/>
            <person name="Stange-Thomann N."/>
            <person name="Stavropoulos S."/>
            <person name="Stone C."/>
            <person name="Strader C."/>
            <person name="Tesfaye S."/>
            <person name="Thomson T."/>
            <person name="Thoulutsang Y."/>
            <person name="Thoulutsang D."/>
            <person name="Topham K."/>
            <person name="Topping I."/>
            <person name="Tsamla T."/>
            <person name="Vassiliev H."/>
            <person name="Vo A."/>
            <person name="Wangchuk T."/>
            <person name="Wangdi T."/>
            <person name="Weiand M."/>
            <person name="Wilkinson J."/>
            <person name="Wilson A."/>
            <person name="Yadav S."/>
            <person name="Young G."/>
            <person name="Yu Q."/>
            <person name="Zembek L."/>
            <person name="Zhong D."/>
            <person name="Zimmer A."/>
            <person name="Zwirko Z."/>
            <person name="Jaffe D.B."/>
            <person name="Alvarez P."/>
            <person name="Brockman W."/>
            <person name="Butler J."/>
            <person name="Chin C."/>
            <person name="Gnerre S."/>
            <person name="MacCallum I."/>
            <person name="Graves J.A."/>
            <person name="Ponting C.P."/>
            <person name="Breen M."/>
            <person name="Samollow P.B."/>
            <person name="Lander E.S."/>
            <person name="Lindblad-Toh K."/>
        </authorList>
    </citation>
    <scope>NUCLEOTIDE SEQUENCE [LARGE SCALE GENOMIC DNA]</scope>
</reference>
<keyword evidence="5" id="KW-0202">Cytokine</keyword>
<dbReference type="STRING" id="13616.ENSMODP00000060139"/>
<dbReference type="FunCoup" id="A0A5F8HK03">
    <property type="interactions" value="100"/>
</dbReference>
<dbReference type="Pfam" id="PF20902">
    <property type="entry name" value="CXCL16"/>
    <property type="match status" value="1"/>
</dbReference>
<dbReference type="AlphaFoldDB" id="A0A5F8HK03"/>
<dbReference type="GO" id="GO:0006898">
    <property type="term" value="P:receptor-mediated endocytosis"/>
    <property type="evidence" value="ECO:0007669"/>
    <property type="project" value="InterPro"/>
</dbReference>
<dbReference type="GO" id="GO:0005044">
    <property type="term" value="F:scavenger receptor activity"/>
    <property type="evidence" value="ECO:0000318"/>
    <property type="project" value="GO_Central"/>
</dbReference>
<feature type="transmembrane region" description="Helical" evidence="14">
    <location>
        <begin position="226"/>
        <end position="249"/>
    </location>
</feature>
<dbReference type="PANTHER" id="PTHR14385">
    <property type="entry name" value="CXC CHEMOKINE LIGAND"/>
    <property type="match status" value="1"/>
</dbReference>
<evidence type="ECO:0000256" key="1">
    <source>
        <dbReference type="ARBA" id="ARBA00004479"/>
    </source>
</evidence>
<dbReference type="GO" id="GO:0008009">
    <property type="term" value="F:chemokine activity"/>
    <property type="evidence" value="ECO:0000318"/>
    <property type="project" value="GO_Central"/>
</dbReference>
<sequence>MPQTESRTAPRSTPPRSEGSGTHPTAYCYSGNSRCRGRGGGQSVVGISGDQTPHAKLVVGNQGSILGSCPCDQKLTESLDSTLWKLLTTYLRGYEHCRNYIRFRLPRRNLCASPQNTWVQELKSCFDNHECGFSRIDQTANQIKQDDYTTTRTQGSKPPGLDHLPPFTPTTHPSSQPNWSTRTQPRGMRDRYFSDTTSAPPENTSIINLKWRVEKGPVEQLGTSPIIPVLCLLAIVFVLTVALVCVLCLKRRARQSPKQHSKGFEQIIPYETNPSDSLI</sequence>
<evidence type="ECO:0000313" key="16">
    <source>
        <dbReference type="Ensembl" id="ENSMODP00000060139.1"/>
    </source>
</evidence>
<dbReference type="Proteomes" id="UP000002280">
    <property type="component" value="Chromosome 2"/>
</dbReference>
<keyword evidence="10" id="KW-1015">Disulfide bond</keyword>
<dbReference type="Ensembl" id="ENSMODT00000081717.1">
    <property type="protein sequence ID" value="ENSMODP00000060139.1"/>
    <property type="gene ID" value="ENSMODG00000037823.1"/>
</dbReference>
<evidence type="ECO:0000256" key="14">
    <source>
        <dbReference type="SAM" id="Phobius"/>
    </source>
</evidence>
<dbReference type="GO" id="GO:0030335">
    <property type="term" value="P:positive regulation of cell migration"/>
    <property type="evidence" value="ECO:0000318"/>
    <property type="project" value="GO_Central"/>
</dbReference>
<dbReference type="GeneTree" id="ENSGT00390000002148"/>
<evidence type="ECO:0000256" key="3">
    <source>
        <dbReference type="ARBA" id="ARBA00017995"/>
    </source>
</evidence>
<keyword evidence="17" id="KW-1185">Reference proteome</keyword>
<evidence type="ECO:0000256" key="13">
    <source>
        <dbReference type="SAM" id="MobiDB-lite"/>
    </source>
</evidence>
<evidence type="ECO:0000259" key="15">
    <source>
        <dbReference type="Pfam" id="PF20902"/>
    </source>
</evidence>
<comment type="similarity">
    <text evidence="2">Belongs to the intercrine alpha (chemokine CxC) family.</text>
</comment>
<keyword evidence="7" id="KW-0732">Signal</keyword>
<gene>
    <name evidence="16" type="primary">CXCL16</name>
</gene>
<keyword evidence="11" id="KW-0325">Glycoprotein</keyword>
<name>A0A5F8HK03_MONDO</name>
<dbReference type="GO" id="GO:0010818">
    <property type="term" value="P:T cell chemotaxis"/>
    <property type="evidence" value="ECO:0000318"/>
    <property type="project" value="GO_Central"/>
</dbReference>
<dbReference type="GO" id="GO:0034612">
    <property type="term" value="P:response to tumor necrosis factor"/>
    <property type="evidence" value="ECO:0007669"/>
    <property type="project" value="InterPro"/>
</dbReference>
<evidence type="ECO:0000256" key="5">
    <source>
        <dbReference type="ARBA" id="ARBA00022514"/>
    </source>
</evidence>
<evidence type="ECO:0000256" key="10">
    <source>
        <dbReference type="ARBA" id="ARBA00023157"/>
    </source>
</evidence>
<evidence type="ECO:0000256" key="4">
    <source>
        <dbReference type="ARBA" id="ARBA00022500"/>
    </source>
</evidence>
<evidence type="ECO:0000256" key="6">
    <source>
        <dbReference type="ARBA" id="ARBA00022692"/>
    </source>
</evidence>
<reference evidence="16" key="3">
    <citation type="submission" date="2025-09" db="UniProtKB">
        <authorList>
            <consortium name="Ensembl"/>
        </authorList>
    </citation>
    <scope>IDENTIFICATION</scope>
</reference>
<dbReference type="InParanoid" id="A0A5F8HK03"/>
<feature type="compositionally biased region" description="Polar residues" evidence="13">
    <location>
        <begin position="169"/>
        <end position="184"/>
    </location>
</feature>
<evidence type="ECO:0000256" key="11">
    <source>
        <dbReference type="ARBA" id="ARBA00023180"/>
    </source>
</evidence>
<feature type="domain" description="C-X-C motif chemokine 16" evidence="15">
    <location>
        <begin position="59"/>
        <end position="142"/>
    </location>
</feature>
<dbReference type="InterPro" id="IPR026296">
    <property type="entry name" value="CXCL16"/>
</dbReference>
<keyword evidence="8 14" id="KW-1133">Transmembrane helix</keyword>
<evidence type="ECO:0000256" key="2">
    <source>
        <dbReference type="ARBA" id="ARBA00010665"/>
    </source>
</evidence>
<proteinExistence type="inferred from homology"/>
<dbReference type="GO" id="GO:0034341">
    <property type="term" value="P:response to type II interferon"/>
    <property type="evidence" value="ECO:0007669"/>
    <property type="project" value="InterPro"/>
</dbReference>
<dbReference type="PANTHER" id="PTHR14385:SF0">
    <property type="entry name" value="C-X-C MOTIF CHEMOKINE 16"/>
    <property type="match status" value="1"/>
</dbReference>
<dbReference type="GO" id="GO:0005615">
    <property type="term" value="C:extracellular space"/>
    <property type="evidence" value="ECO:0000318"/>
    <property type="project" value="GO_Central"/>
</dbReference>
<evidence type="ECO:0000256" key="8">
    <source>
        <dbReference type="ARBA" id="ARBA00022989"/>
    </source>
</evidence>
<evidence type="ECO:0000313" key="17">
    <source>
        <dbReference type="Proteomes" id="UP000002280"/>
    </source>
</evidence>
<accession>A0A5F8HK03</accession>
<comment type="subcellular location">
    <subcellularLocation>
        <location evidence="1">Membrane</location>
        <topology evidence="1">Single-pass type I membrane protein</topology>
    </subcellularLocation>
</comment>
<evidence type="ECO:0000256" key="9">
    <source>
        <dbReference type="ARBA" id="ARBA00023136"/>
    </source>
</evidence>
<dbReference type="GO" id="GO:0005041">
    <property type="term" value="F:low-density lipoprotein particle receptor activity"/>
    <property type="evidence" value="ECO:0000318"/>
    <property type="project" value="GO_Central"/>
</dbReference>